<keyword evidence="2 6" id="KW-0732">Signal</keyword>
<name>A0ABQ3KZ93_9ALTE</name>
<proteinExistence type="predicted"/>
<keyword evidence="5" id="KW-0449">Lipoprotein</keyword>
<keyword evidence="4" id="KW-0564">Palmitate</keyword>
<protein>
    <submittedName>
        <fullName evidence="7">Conjugal transfer protein TraT</fullName>
    </submittedName>
</protein>
<accession>A0ABQ3KZ93</accession>
<evidence type="ECO:0000256" key="2">
    <source>
        <dbReference type="ARBA" id="ARBA00022729"/>
    </source>
</evidence>
<comment type="subcellular location">
    <subcellularLocation>
        <location evidence="1">Cell outer membrane</location>
        <topology evidence="1">Lipid-anchor</topology>
    </subcellularLocation>
</comment>
<evidence type="ECO:0000256" key="5">
    <source>
        <dbReference type="ARBA" id="ARBA00023288"/>
    </source>
</evidence>
<gene>
    <name evidence="7" type="ORF">GCM10010919_13630</name>
</gene>
<evidence type="ECO:0000256" key="3">
    <source>
        <dbReference type="ARBA" id="ARBA00023136"/>
    </source>
</evidence>
<reference evidence="8" key="1">
    <citation type="journal article" date="2019" name="Int. J. Syst. Evol. Microbiol.">
        <title>The Global Catalogue of Microorganisms (GCM) 10K type strain sequencing project: providing services to taxonomists for standard genome sequencing and annotation.</title>
        <authorList>
            <consortium name="The Broad Institute Genomics Platform"/>
            <consortium name="The Broad Institute Genome Sequencing Center for Infectious Disease"/>
            <person name="Wu L."/>
            <person name="Ma J."/>
        </authorList>
    </citation>
    <scope>NUCLEOTIDE SEQUENCE [LARGE SCALE GENOMIC DNA]</scope>
    <source>
        <strain evidence="8">CGMCC 1.7003</strain>
    </source>
</reference>
<comment type="caution">
    <text evidence="7">The sequence shown here is derived from an EMBL/GenBank/DDBJ whole genome shotgun (WGS) entry which is preliminary data.</text>
</comment>
<evidence type="ECO:0000256" key="4">
    <source>
        <dbReference type="ARBA" id="ARBA00023139"/>
    </source>
</evidence>
<keyword evidence="8" id="KW-1185">Reference proteome</keyword>
<dbReference type="PIRSF" id="PIRSF002859">
    <property type="entry name" value="Lipo_traT"/>
    <property type="match status" value="1"/>
</dbReference>
<dbReference type="RefSeq" id="WP_189431561.1">
    <property type="nucleotide sequence ID" value="NZ_BNAO01000002.1"/>
</dbReference>
<keyword evidence="3 6" id="KW-0472">Membrane</keyword>
<keyword evidence="6" id="KW-0998">Cell outer membrane</keyword>
<sequence length="270" mass="29945">MRLLAIFMVTLLLNGCSAMHTSISKGKLDVQTRMSQTIYLDPVEPEQRTVFLDIRQTAAEYQQPLMQDVAALLTERGYQLVNSPGSAQYWLQVNIRTVLNRHPAEVLREEYGMSEQEIAALLHPGMAPPEPKPVVGRQRSTMPAVIYADTAVGSDVSGRDIVKALAVVAVIAGAEYVGNQIVKDKYYTLLADLQVAERLAPESDSLVQEQSEHVLLQGDSGQLELMWQNSTDRRKYQVKLVGFANKANLSWQEAEAPLHQGLLRSLAGIF</sequence>
<dbReference type="Pfam" id="PF05818">
    <property type="entry name" value="TraT"/>
    <property type="match status" value="2"/>
</dbReference>
<feature type="signal peptide" evidence="6">
    <location>
        <begin position="1"/>
        <end position="20"/>
    </location>
</feature>
<feature type="chain" id="PRO_5045017329" evidence="6">
    <location>
        <begin position="21"/>
        <end position="270"/>
    </location>
</feature>
<dbReference type="EMBL" id="BNAO01000002">
    <property type="protein sequence ID" value="GHG65925.1"/>
    <property type="molecule type" value="Genomic_DNA"/>
</dbReference>
<evidence type="ECO:0000313" key="7">
    <source>
        <dbReference type="EMBL" id="GHG65925.1"/>
    </source>
</evidence>
<dbReference type="InterPro" id="IPR008874">
    <property type="entry name" value="TraT_complement-R"/>
</dbReference>
<evidence type="ECO:0000313" key="8">
    <source>
        <dbReference type="Proteomes" id="UP000659697"/>
    </source>
</evidence>
<evidence type="ECO:0000256" key="6">
    <source>
        <dbReference type="PIRNR" id="PIRNR002859"/>
    </source>
</evidence>
<dbReference type="Proteomes" id="UP000659697">
    <property type="component" value="Unassembled WGS sequence"/>
</dbReference>
<organism evidence="7 8">
    <name type="scientific">Alishewanella longhuensis</name>
    <dbReference type="NCBI Taxonomy" id="1091037"/>
    <lineage>
        <taxon>Bacteria</taxon>
        <taxon>Pseudomonadati</taxon>
        <taxon>Pseudomonadota</taxon>
        <taxon>Gammaproteobacteria</taxon>
        <taxon>Alteromonadales</taxon>
        <taxon>Alteromonadaceae</taxon>
        <taxon>Alishewanella</taxon>
    </lineage>
</organism>
<evidence type="ECO:0000256" key="1">
    <source>
        <dbReference type="ARBA" id="ARBA00004459"/>
    </source>
</evidence>